<evidence type="ECO:0000256" key="3">
    <source>
        <dbReference type="ARBA" id="ARBA00022801"/>
    </source>
</evidence>
<dbReference type="PANTHER" id="PTHR13943">
    <property type="entry name" value="HRAS-LIKE SUPPRESSOR - RELATED"/>
    <property type="match status" value="1"/>
</dbReference>
<keyword evidence="7" id="KW-1185">Reference proteome</keyword>
<dbReference type="PANTHER" id="PTHR13943:SF77">
    <property type="entry name" value="LRAT DOMAIN-CONTAINING PROTEIN"/>
    <property type="match status" value="1"/>
</dbReference>
<dbReference type="GO" id="GO:0008970">
    <property type="term" value="F:phospholipase A1 activity"/>
    <property type="evidence" value="ECO:0007669"/>
    <property type="project" value="TreeGrafter"/>
</dbReference>
<comment type="similarity">
    <text evidence="1">Belongs to the H-rev107 family.</text>
</comment>
<dbReference type="Proteomes" id="UP000683360">
    <property type="component" value="Unassembled WGS sequence"/>
</dbReference>
<evidence type="ECO:0000313" key="7">
    <source>
        <dbReference type="Proteomes" id="UP000683360"/>
    </source>
</evidence>
<keyword evidence="2" id="KW-0808">Transferase</keyword>
<gene>
    <name evidence="6" type="ORF">MEDL_38943</name>
</gene>
<dbReference type="Gene3D" id="3.90.1720.10">
    <property type="entry name" value="endopeptidase domain like (from Nostoc punctiforme)"/>
    <property type="match status" value="2"/>
</dbReference>
<reference evidence="6" key="1">
    <citation type="submission" date="2021-03" db="EMBL/GenBank/DDBJ databases">
        <authorList>
            <person name="Bekaert M."/>
        </authorList>
    </citation>
    <scope>NUCLEOTIDE SEQUENCE</scope>
</reference>
<feature type="domain" description="LRAT" evidence="5">
    <location>
        <begin position="37"/>
        <end position="151"/>
    </location>
</feature>
<evidence type="ECO:0000313" key="6">
    <source>
        <dbReference type="EMBL" id="CAG2225872.1"/>
    </source>
</evidence>
<organism evidence="6 7">
    <name type="scientific">Mytilus edulis</name>
    <name type="common">Blue mussel</name>
    <dbReference type="NCBI Taxonomy" id="6550"/>
    <lineage>
        <taxon>Eukaryota</taxon>
        <taxon>Metazoa</taxon>
        <taxon>Spiralia</taxon>
        <taxon>Lophotrochozoa</taxon>
        <taxon>Mollusca</taxon>
        <taxon>Bivalvia</taxon>
        <taxon>Autobranchia</taxon>
        <taxon>Pteriomorphia</taxon>
        <taxon>Mytilida</taxon>
        <taxon>Mytiloidea</taxon>
        <taxon>Mytilidae</taxon>
        <taxon>Mytilinae</taxon>
        <taxon>Mytilus</taxon>
    </lineage>
</organism>
<dbReference type="GO" id="GO:0005737">
    <property type="term" value="C:cytoplasm"/>
    <property type="evidence" value="ECO:0007669"/>
    <property type="project" value="TreeGrafter"/>
</dbReference>
<protein>
    <recommendedName>
        <fullName evidence="5">LRAT domain-containing protein</fullName>
    </recommendedName>
</protein>
<dbReference type="GO" id="GO:0070292">
    <property type="term" value="P:N-acylphosphatidylethanolamine metabolic process"/>
    <property type="evidence" value="ECO:0007669"/>
    <property type="project" value="TreeGrafter"/>
</dbReference>
<dbReference type="OrthoDB" id="6148791at2759"/>
<name>A0A8S3SXQ7_MYTED</name>
<dbReference type="AlphaFoldDB" id="A0A8S3SXQ7"/>
<evidence type="ECO:0000256" key="1">
    <source>
        <dbReference type="ARBA" id="ARBA00007824"/>
    </source>
</evidence>
<comment type="caution">
    <text evidence="6">The sequence shown here is derived from an EMBL/GenBank/DDBJ whole genome shotgun (WGS) entry which is preliminary data.</text>
</comment>
<evidence type="ECO:0000256" key="2">
    <source>
        <dbReference type="ARBA" id="ARBA00022679"/>
    </source>
</evidence>
<proteinExistence type="inferred from homology"/>
<dbReference type="EMBL" id="CAJPWZ010001862">
    <property type="protein sequence ID" value="CAG2225872.1"/>
    <property type="molecule type" value="Genomic_DNA"/>
</dbReference>
<dbReference type="GO" id="GO:0004623">
    <property type="term" value="F:phospholipase A2 activity"/>
    <property type="evidence" value="ECO:0007669"/>
    <property type="project" value="TreeGrafter"/>
</dbReference>
<dbReference type="PROSITE" id="PS51934">
    <property type="entry name" value="LRAT"/>
    <property type="match status" value="1"/>
</dbReference>
<evidence type="ECO:0000256" key="4">
    <source>
        <dbReference type="ARBA" id="ARBA00023098"/>
    </source>
</evidence>
<dbReference type="InterPro" id="IPR007053">
    <property type="entry name" value="LRAT_dom"/>
</dbReference>
<dbReference type="GO" id="GO:0016410">
    <property type="term" value="F:N-acyltransferase activity"/>
    <property type="evidence" value="ECO:0007669"/>
    <property type="project" value="TreeGrafter"/>
</dbReference>
<dbReference type="InterPro" id="IPR051496">
    <property type="entry name" value="H-rev107_PLA/AT"/>
</dbReference>
<keyword evidence="4" id="KW-0443">Lipid metabolism</keyword>
<keyword evidence="3" id="KW-0378">Hydrolase</keyword>
<accession>A0A8S3SXQ7</accession>
<evidence type="ECO:0000259" key="5">
    <source>
        <dbReference type="PROSITE" id="PS51934"/>
    </source>
</evidence>
<dbReference type="Pfam" id="PF04970">
    <property type="entry name" value="LRAT"/>
    <property type="match status" value="1"/>
</dbReference>
<sequence length="323" mass="37999">MSYNDYFPIENNDIDSCNSCVRQIPIQKGKQVRVGGHIILRSFRCDHHLIIVKKHNSNSRYVEVTAIHSYRNRENKNSLHREVKNIPLDGSAFVVSYRCPMFSTDEVVRRAEERFTKNEYESNEVYEYNLATSNCEHFATWCVTNRYFSFQVMQFKTSFGFLHALDLKDMHTNRELCDSCYGGLLLTVLPVPWKQVRPNDVKKGDIVSYSYYMLWHDAVVMEVISDNTLILAHYGIASLFHFKKIIKETVRFEENKSFGVYNYDGWNVYSPDEVVKRAESRIGEDKWSFTSNRSSHFAKWCKVKVLKKSFCKFCKKKNSQNKR</sequence>